<reference evidence="2 3" key="1">
    <citation type="submission" date="2019-08" db="EMBL/GenBank/DDBJ databases">
        <title>Formosa sediminis sp. nov., isolated from marine sediment.</title>
        <authorList>
            <person name="Cao W.R."/>
        </authorList>
    </citation>
    <scope>NUCLEOTIDE SEQUENCE [LARGE SCALE GENOMIC DNA]</scope>
    <source>
        <strain evidence="2 3">1494</strain>
    </source>
</reference>
<feature type="transmembrane region" description="Helical" evidence="1">
    <location>
        <begin position="69"/>
        <end position="89"/>
    </location>
</feature>
<dbReference type="PANTHER" id="PTHR37308:SF1">
    <property type="entry name" value="POLYPRENYL-PHOSPHATE TRANSPORTER"/>
    <property type="match status" value="1"/>
</dbReference>
<name>A0A5D0G7U9_9FLAO</name>
<feature type="transmembrane region" description="Helical" evidence="1">
    <location>
        <begin position="198"/>
        <end position="219"/>
    </location>
</feature>
<sequence length="337" mass="37121">MQRRFKNYFMITLKGMAMGAADAVPGVSGGTIALISGIYEELISTISNVNLSLLKTLRKNGLVAFWKQLNGSFLLALLIGILTSFVTFMRLAKYLLEQHPILIWSFFFGLIIASIFFVGKQITKWNVASIVSLVIGTFIAYYITTLPSLASNTNPLFLFIAGAIAICAMILPGISGSFILVILGAYKTLSDAIHDWDFKRIAVFGFGAIVGLLSFSRVLKWLFKNFYNTTLALLTGFIIGSLNKIWPWKKTITVLNDSNGKAMLFSEISDLGTLSVYQQQINNFESFKIVTEESVSPLLYSTINNNVVASQLNVAIALIIAGFLTIFILEKIGSTKQ</sequence>
<dbReference type="Pfam" id="PF04018">
    <property type="entry name" value="VCA0040-like"/>
    <property type="match status" value="1"/>
</dbReference>
<protein>
    <submittedName>
        <fullName evidence="2">DUF368 domain-containing protein</fullName>
    </submittedName>
</protein>
<dbReference type="Proteomes" id="UP000324550">
    <property type="component" value="Unassembled WGS sequence"/>
</dbReference>
<dbReference type="RefSeq" id="WP_148455733.1">
    <property type="nucleotide sequence ID" value="NZ_VSFC01000050.1"/>
</dbReference>
<organism evidence="2 3">
    <name type="scientific">Formosa maritima</name>
    <dbReference type="NCBI Taxonomy" id="2592046"/>
    <lineage>
        <taxon>Bacteria</taxon>
        <taxon>Pseudomonadati</taxon>
        <taxon>Bacteroidota</taxon>
        <taxon>Flavobacteriia</taxon>
        <taxon>Flavobacteriales</taxon>
        <taxon>Flavobacteriaceae</taxon>
        <taxon>Formosa</taxon>
    </lineage>
</organism>
<proteinExistence type="predicted"/>
<gene>
    <name evidence="2" type="ORF">FVF61_09655</name>
</gene>
<dbReference type="AlphaFoldDB" id="A0A5D0G7U9"/>
<accession>A0A5D0G7U9</accession>
<feature type="transmembrane region" description="Helical" evidence="1">
    <location>
        <begin position="125"/>
        <end position="144"/>
    </location>
</feature>
<feature type="transmembrane region" description="Helical" evidence="1">
    <location>
        <begin position="308"/>
        <end position="329"/>
    </location>
</feature>
<keyword evidence="3" id="KW-1185">Reference proteome</keyword>
<dbReference type="PANTHER" id="PTHR37308">
    <property type="entry name" value="INTEGRAL MEMBRANE PROTEIN"/>
    <property type="match status" value="1"/>
</dbReference>
<feature type="transmembrane region" description="Helical" evidence="1">
    <location>
        <begin position="156"/>
        <end position="186"/>
    </location>
</feature>
<dbReference type="InterPro" id="IPR007163">
    <property type="entry name" value="VCA0040-like"/>
</dbReference>
<comment type="caution">
    <text evidence="2">The sequence shown here is derived from an EMBL/GenBank/DDBJ whole genome shotgun (WGS) entry which is preliminary data.</text>
</comment>
<dbReference type="OrthoDB" id="9793746at2"/>
<evidence type="ECO:0000256" key="1">
    <source>
        <dbReference type="SAM" id="Phobius"/>
    </source>
</evidence>
<dbReference type="EMBL" id="VSFC01000050">
    <property type="protein sequence ID" value="TYA53867.1"/>
    <property type="molecule type" value="Genomic_DNA"/>
</dbReference>
<keyword evidence="1" id="KW-0472">Membrane</keyword>
<evidence type="ECO:0000313" key="3">
    <source>
        <dbReference type="Proteomes" id="UP000324550"/>
    </source>
</evidence>
<feature type="transmembrane region" description="Helical" evidence="1">
    <location>
        <begin position="101"/>
        <end position="119"/>
    </location>
</feature>
<keyword evidence="1" id="KW-1133">Transmembrane helix</keyword>
<keyword evidence="1" id="KW-0812">Transmembrane</keyword>
<evidence type="ECO:0000313" key="2">
    <source>
        <dbReference type="EMBL" id="TYA53867.1"/>
    </source>
</evidence>